<organism evidence="2 3">
    <name type="scientific">Novosphingobium fuchskuhlense</name>
    <dbReference type="NCBI Taxonomy" id="1117702"/>
    <lineage>
        <taxon>Bacteria</taxon>
        <taxon>Pseudomonadati</taxon>
        <taxon>Pseudomonadota</taxon>
        <taxon>Alphaproteobacteria</taxon>
        <taxon>Sphingomonadales</taxon>
        <taxon>Sphingomonadaceae</taxon>
        <taxon>Novosphingobium</taxon>
    </lineage>
</organism>
<evidence type="ECO:0000259" key="1">
    <source>
        <dbReference type="Pfam" id="PF01052"/>
    </source>
</evidence>
<dbReference type="InterPro" id="IPR036429">
    <property type="entry name" value="SpoA-like_sf"/>
</dbReference>
<dbReference type="InterPro" id="IPR001543">
    <property type="entry name" value="FliN-like_C"/>
</dbReference>
<dbReference type="Gene3D" id="2.30.330.10">
    <property type="entry name" value="SpoA-like"/>
    <property type="match status" value="1"/>
</dbReference>
<gene>
    <name evidence="2" type="ORF">AQZ52_17480</name>
</gene>
<dbReference type="Proteomes" id="UP000058012">
    <property type="component" value="Unassembled WGS sequence"/>
</dbReference>
<protein>
    <recommendedName>
        <fullName evidence="1">Flagellar motor switch protein FliN-like C-terminal domain-containing protein</fullName>
    </recommendedName>
</protein>
<evidence type="ECO:0000313" key="3">
    <source>
        <dbReference type="Proteomes" id="UP000058012"/>
    </source>
</evidence>
<accession>A0A117US83</accession>
<comment type="caution">
    <text evidence="2">The sequence shown here is derived from an EMBL/GenBank/DDBJ whole genome shotgun (WGS) entry which is preliminary data.</text>
</comment>
<keyword evidence="3" id="KW-1185">Reference proteome</keyword>
<proteinExistence type="predicted"/>
<dbReference type="AlphaFoldDB" id="A0A117US83"/>
<reference evidence="2 3" key="1">
    <citation type="submission" date="2015-10" db="EMBL/GenBank/DDBJ databases">
        <title>Draft genome sequence of Novosphingobium fuchskuhlense DSM 25065 isolated from a surface water sample of the southwest basin of Lake Grosse Fuchskuhle.</title>
        <authorList>
            <person name="Ruckert C."/>
            <person name="Winkler A."/>
            <person name="Glaeser J."/>
            <person name="Grossart H.-P."/>
            <person name="Kalinowski J."/>
            <person name="Glaeser S."/>
        </authorList>
    </citation>
    <scope>NUCLEOTIDE SEQUENCE [LARGE SCALE GENOMIC DNA]</scope>
    <source>
        <strain evidence="2 3">FNE08-7</strain>
    </source>
</reference>
<dbReference type="SUPFAM" id="SSF101801">
    <property type="entry name" value="Surface presentation of antigens (SPOA)"/>
    <property type="match status" value="1"/>
</dbReference>
<dbReference type="EMBL" id="LLZS01000011">
    <property type="protein sequence ID" value="KUR69894.1"/>
    <property type="molecule type" value="Genomic_DNA"/>
</dbReference>
<name>A0A117US83_9SPHN</name>
<feature type="domain" description="Flagellar motor switch protein FliN-like C-terminal" evidence="1">
    <location>
        <begin position="97"/>
        <end position="147"/>
    </location>
</feature>
<sequence length="165" mass="16964">MFGVPPIGTERTAQDHVLLDQAVEACIQDLCGRIEGRLGLGKQPEWKAQTSPVAYYACAVGPNLKIALSSSCVISLAKGAISPAPQTARKLTSLGEALAQTEVTIGARIGGCQVSVAELGTLALGDVLTLDRAVSAGVDLVVDGSAVTNSSCRLAAEQNTLTLIF</sequence>
<dbReference type="Pfam" id="PF01052">
    <property type="entry name" value="FliMN_C"/>
    <property type="match status" value="1"/>
</dbReference>
<evidence type="ECO:0000313" key="2">
    <source>
        <dbReference type="EMBL" id="KUR69894.1"/>
    </source>
</evidence>
<dbReference type="STRING" id="1117702.AQZ52_17480"/>